<protein>
    <submittedName>
        <fullName evidence="1">Uncharacterized protein</fullName>
    </submittedName>
</protein>
<dbReference type="EMBL" id="FN667741">
    <property type="protein sequence ID" value="CBJ81212.1"/>
    <property type="molecule type" value="Genomic_DNA"/>
</dbReference>
<reference evidence="1" key="1">
    <citation type="journal article" date="2011" name="PLoS ONE">
        <title>The entomopathogenic bacterial endosymbionts xenorhabdus and photorhabdus: convergent lifestyles from divergent genomes.</title>
        <authorList>
            <person name="Chaston J.M."/>
            <person name="Suen G."/>
            <person name="Tucker S.L."/>
            <person name="Andersen A.W."/>
            <person name="Bhasin A."/>
            <person name="Bode E."/>
            <person name="Bode H.B."/>
            <person name="Brachmann A.O."/>
            <person name="Cowles C.E."/>
            <person name="Cowles K.N."/>
            <person name="Darby C."/>
            <person name="de Leon L."/>
            <person name="Drace K."/>
            <person name="Du Z."/>
            <person name="Givaudan A."/>
            <person name="Herbert Tran E.E."/>
            <person name="Jewell K.A."/>
            <person name="Knack J.J."/>
            <person name="Krasomil-Osterfeld K.C."/>
            <person name="Kukor R."/>
            <person name="Lanois A."/>
            <person name="Latreille P."/>
            <person name="Leimgruber N.K."/>
            <person name="Lipke C.M."/>
            <person name="Liu R."/>
            <person name="Lu X."/>
            <person name="Martens E.C."/>
            <person name="Marri P.R."/>
            <person name="Medigue C."/>
            <person name="Menard M.L."/>
            <person name="Miller N.M."/>
            <person name="Morales-Soto N."/>
            <person name="Norton S."/>
            <person name="Ogier J.C."/>
            <person name="Orchard S.S."/>
            <person name="Park D."/>
            <person name="Park Y."/>
            <person name="Qurollo B.A."/>
            <person name="Sugar D.R."/>
            <person name="Richards G.R."/>
            <person name="Rouy Z."/>
            <person name="Slominski B."/>
            <person name="Slominski K."/>
            <person name="Snyder H."/>
            <person name="Tjaden B.C."/>
            <person name="van der Hoeven R."/>
            <person name="Welch R.D."/>
            <person name="Wheeler C."/>
            <person name="Xiang B."/>
            <person name="Barbazuk B."/>
            <person name="Gaudriault S."/>
            <person name="Goodner B."/>
            <person name="Slater S.C."/>
            <person name="Forst S."/>
            <person name="Goldman B.S."/>
            <person name="Goodrich-Blair H."/>
        </authorList>
    </citation>
    <scope>NUCLEOTIDE SEQUENCE [LARGE SCALE GENOMIC DNA]</scope>
    <source>
        <strain evidence="1">SS-2004</strain>
    </source>
</reference>
<evidence type="ECO:0000313" key="2">
    <source>
        <dbReference type="Proteomes" id="UP000002045"/>
    </source>
</evidence>
<evidence type="ECO:0000313" key="1">
    <source>
        <dbReference type="EMBL" id="CBJ81212.1"/>
    </source>
</evidence>
<dbReference type="Proteomes" id="UP000002045">
    <property type="component" value="Chromosome"/>
</dbReference>
<dbReference type="KEGG" id="xbo:XBJ1_2086"/>
<dbReference type="AlphaFoldDB" id="D3V397"/>
<organism evidence="1 2">
    <name type="scientific">Xenorhabdus bovienii (strain SS-2004)</name>
    <name type="common">Xenorhabdus nematophila subsp. bovienii</name>
    <dbReference type="NCBI Taxonomy" id="406818"/>
    <lineage>
        <taxon>Bacteria</taxon>
        <taxon>Pseudomonadati</taxon>
        <taxon>Pseudomonadota</taxon>
        <taxon>Gammaproteobacteria</taxon>
        <taxon>Enterobacterales</taxon>
        <taxon>Morganellaceae</taxon>
        <taxon>Xenorhabdus</taxon>
    </lineage>
</organism>
<proteinExistence type="predicted"/>
<accession>D3V397</accession>
<gene>
    <name evidence="1" type="ordered locus">XBJ1_2086</name>
</gene>
<dbReference type="HOGENOM" id="CLU_2426286_0_0_6"/>
<name>D3V397_XENBS</name>
<sequence>MEKTWIEREKTHFQQYILAVHQLQIDRRQLHNCPYLYQLTQLTYHTPNGYISITLGYYTCNYNQREWQFLSVFFAIKSPASARPWNSRYKL</sequence>